<dbReference type="PANTHER" id="PTHR24413">
    <property type="entry name" value="SPECKLE-TYPE POZ PROTEIN"/>
    <property type="match status" value="1"/>
</dbReference>
<dbReference type="Pfam" id="PF00651">
    <property type="entry name" value="BTB"/>
    <property type="match status" value="1"/>
</dbReference>
<dbReference type="AlphaFoldDB" id="A0A812JLS0"/>
<dbReference type="EMBL" id="CAJNJA010006503">
    <property type="protein sequence ID" value="CAE7211246.1"/>
    <property type="molecule type" value="Genomic_DNA"/>
</dbReference>
<dbReference type="Proteomes" id="UP000601435">
    <property type="component" value="Unassembled WGS sequence"/>
</dbReference>
<dbReference type="InterPro" id="IPR011333">
    <property type="entry name" value="SKP1/BTB/POZ_sf"/>
</dbReference>
<dbReference type="OrthoDB" id="10251809at2759"/>
<comment type="caution">
    <text evidence="2">The sequence shown here is derived from an EMBL/GenBank/DDBJ whole genome shotgun (WGS) entry which is preliminary data.</text>
</comment>
<dbReference type="InterPro" id="IPR000210">
    <property type="entry name" value="BTB/POZ_dom"/>
</dbReference>
<proteinExistence type="predicted"/>
<protein>
    <submittedName>
        <fullName evidence="2">ARIA protein</fullName>
    </submittedName>
</protein>
<gene>
    <name evidence="2" type="primary">ARIA</name>
    <name evidence="2" type="ORF">SNEC2469_LOCUS2155</name>
</gene>
<sequence>MWNLKHEESLYALLGLDVGWFLFRDHDADSDRRPADVQLPSNLVDDLRKLINNPAFADVTFVVENQSVYATRAHLAARSEHFRALFYGGMRESSDAEEQIVLQDVAHPVFLLLLEYIYTDQVGEISSELAVHLLIAAERFLLDRLKVLGNRLAAKSVF</sequence>
<dbReference type="PROSITE" id="PS50097">
    <property type="entry name" value="BTB"/>
    <property type="match status" value="1"/>
</dbReference>
<organism evidence="2 3">
    <name type="scientific">Symbiodinium necroappetens</name>
    <dbReference type="NCBI Taxonomy" id="1628268"/>
    <lineage>
        <taxon>Eukaryota</taxon>
        <taxon>Sar</taxon>
        <taxon>Alveolata</taxon>
        <taxon>Dinophyceae</taxon>
        <taxon>Suessiales</taxon>
        <taxon>Symbiodiniaceae</taxon>
        <taxon>Symbiodinium</taxon>
    </lineage>
</organism>
<evidence type="ECO:0000313" key="2">
    <source>
        <dbReference type="EMBL" id="CAE7211246.1"/>
    </source>
</evidence>
<dbReference type="SUPFAM" id="SSF54695">
    <property type="entry name" value="POZ domain"/>
    <property type="match status" value="1"/>
</dbReference>
<dbReference type="Gene3D" id="3.30.710.10">
    <property type="entry name" value="Potassium Channel Kv1.1, Chain A"/>
    <property type="match status" value="1"/>
</dbReference>
<keyword evidence="3" id="KW-1185">Reference proteome</keyword>
<evidence type="ECO:0000259" key="1">
    <source>
        <dbReference type="PROSITE" id="PS50097"/>
    </source>
</evidence>
<evidence type="ECO:0000313" key="3">
    <source>
        <dbReference type="Proteomes" id="UP000601435"/>
    </source>
</evidence>
<feature type="domain" description="BTB" evidence="1">
    <location>
        <begin position="57"/>
        <end position="122"/>
    </location>
</feature>
<accession>A0A812JLS0</accession>
<reference evidence="2" key="1">
    <citation type="submission" date="2021-02" db="EMBL/GenBank/DDBJ databases">
        <authorList>
            <person name="Dougan E. K."/>
            <person name="Rhodes N."/>
            <person name="Thang M."/>
            <person name="Chan C."/>
        </authorList>
    </citation>
    <scope>NUCLEOTIDE SEQUENCE</scope>
</reference>
<name>A0A812JLS0_9DINO</name>
<dbReference type="SMART" id="SM00225">
    <property type="entry name" value="BTB"/>
    <property type="match status" value="1"/>
</dbReference>